<reference evidence="2 3" key="1">
    <citation type="submission" date="2010-07" db="EMBL/GenBank/DDBJ databases">
        <title>The draft genome of Paenibacillus curdlanolyticus YK9.</title>
        <authorList>
            <consortium name="US DOE Joint Genome Institute (JGI-PGF)"/>
            <person name="Lucas S."/>
            <person name="Copeland A."/>
            <person name="Lapidus A."/>
            <person name="Cheng J.-F."/>
            <person name="Bruce D."/>
            <person name="Goodwin L."/>
            <person name="Pitluck S."/>
            <person name="Land M.L."/>
            <person name="Hauser L."/>
            <person name="Chang Y.-J."/>
            <person name="Jeffries C."/>
            <person name="Anderson I.J."/>
            <person name="Johnson E."/>
            <person name="Loganathan U."/>
            <person name="Mulhopadhyay B."/>
            <person name="Kyrpides N."/>
            <person name="Woyke T.J."/>
        </authorList>
    </citation>
    <scope>NUCLEOTIDE SEQUENCE [LARGE SCALE GENOMIC DNA]</scope>
    <source>
        <strain evidence="2 3">YK9</strain>
    </source>
</reference>
<dbReference type="OrthoDB" id="2588205at2"/>
<protein>
    <submittedName>
        <fullName evidence="2">Uncharacterized protein</fullName>
    </submittedName>
</protein>
<evidence type="ECO:0000313" key="3">
    <source>
        <dbReference type="Proteomes" id="UP000005387"/>
    </source>
</evidence>
<proteinExistence type="predicted"/>
<dbReference type="EMBL" id="AEDD01000007">
    <property type="protein sequence ID" value="EFM10397.1"/>
    <property type="molecule type" value="Genomic_DNA"/>
</dbReference>
<organism evidence="2 3">
    <name type="scientific">Paenibacillus curdlanolyticus YK9</name>
    <dbReference type="NCBI Taxonomy" id="717606"/>
    <lineage>
        <taxon>Bacteria</taxon>
        <taxon>Bacillati</taxon>
        <taxon>Bacillota</taxon>
        <taxon>Bacilli</taxon>
        <taxon>Bacillales</taxon>
        <taxon>Paenibacillaceae</taxon>
        <taxon>Paenibacillus</taxon>
    </lineage>
</organism>
<evidence type="ECO:0000313" key="2">
    <source>
        <dbReference type="EMBL" id="EFM10397.1"/>
    </source>
</evidence>
<accession>E0IAJ3</accession>
<gene>
    <name evidence="2" type="ORF">PaecuDRAFT_2833</name>
</gene>
<name>E0IAJ3_9BACL</name>
<keyword evidence="3" id="KW-1185">Reference proteome</keyword>
<feature type="compositionally biased region" description="Basic and acidic residues" evidence="1">
    <location>
        <begin position="90"/>
        <end position="105"/>
    </location>
</feature>
<dbReference type="RefSeq" id="WP_006038823.1">
    <property type="nucleotide sequence ID" value="NZ_AEDD01000007.1"/>
</dbReference>
<dbReference type="Proteomes" id="UP000005387">
    <property type="component" value="Unassembled WGS sequence"/>
</dbReference>
<dbReference type="AlphaFoldDB" id="E0IAJ3"/>
<dbReference type="eggNOG" id="ENOG5030GGI">
    <property type="taxonomic scope" value="Bacteria"/>
</dbReference>
<evidence type="ECO:0000256" key="1">
    <source>
        <dbReference type="SAM" id="MobiDB-lite"/>
    </source>
</evidence>
<feature type="region of interest" description="Disordered" evidence="1">
    <location>
        <begin position="90"/>
        <end position="118"/>
    </location>
</feature>
<sequence length="201" mass="24187">MLDFSFEIIDETRINMQYRYGSAMFTFNLYYQQDNWTLHPFDGMLLQNREMCRLVVAELLQHKDFHVMLARENITLSALRTSIDLQSQEEAAHDLDTRGDRERFGSRSRSRRNNQEDGQDLLDTFIEENTFEDIILMEQGRMEKRIAFFRRIIEKMFMEGYGPEDDEFRNVQAIIRIYKDAYDQLSDLGNLDIRPDDRKRW</sequence>